<evidence type="ECO:0000256" key="17">
    <source>
        <dbReference type="HAMAP-Rule" id="MF_01965"/>
    </source>
</evidence>
<evidence type="ECO:0000256" key="12">
    <source>
        <dbReference type="ARBA" id="ARBA00023239"/>
    </source>
</evidence>
<dbReference type="InterPro" id="IPR030677">
    <property type="entry name" value="Nnr"/>
</dbReference>
<dbReference type="OrthoDB" id="9806925at2"/>
<dbReference type="SUPFAM" id="SSF64153">
    <property type="entry name" value="YjeF N-terminal domain-like"/>
    <property type="match status" value="1"/>
</dbReference>
<evidence type="ECO:0000313" key="22">
    <source>
        <dbReference type="EMBL" id="RXG20743.1"/>
    </source>
</evidence>
<dbReference type="PIRSF" id="PIRSF017184">
    <property type="entry name" value="Nnr"/>
    <property type="match status" value="1"/>
</dbReference>
<comment type="caution">
    <text evidence="18">Lacks conserved residue(s) required for the propagation of feature annotation.</text>
</comment>
<evidence type="ECO:0000256" key="8">
    <source>
        <dbReference type="ARBA" id="ARBA00022857"/>
    </source>
</evidence>
<evidence type="ECO:0000259" key="20">
    <source>
        <dbReference type="PROSITE" id="PS51383"/>
    </source>
</evidence>
<evidence type="ECO:0000256" key="5">
    <source>
        <dbReference type="ARBA" id="ARBA00022723"/>
    </source>
</evidence>
<dbReference type="GO" id="GO:0046872">
    <property type="term" value="F:metal ion binding"/>
    <property type="evidence" value="ECO:0007669"/>
    <property type="project" value="UniProtKB-UniRule"/>
</dbReference>
<dbReference type="InterPro" id="IPR000631">
    <property type="entry name" value="CARKD"/>
</dbReference>
<evidence type="ECO:0000256" key="3">
    <source>
        <dbReference type="ARBA" id="ARBA00006001"/>
    </source>
</evidence>
<dbReference type="InterPro" id="IPR017953">
    <property type="entry name" value="Carbohydrate_kinase_pred_CS"/>
</dbReference>
<protein>
    <recommendedName>
        <fullName evidence="19">Bifunctional NAD(P)H-hydrate repair enzyme</fullName>
    </recommendedName>
    <alternativeName>
        <fullName evidence="19">Nicotinamide nucleotide repair protein</fullName>
    </alternativeName>
    <domain>
        <recommendedName>
            <fullName evidence="19">ADP-dependent (S)-NAD(P)H-hydrate dehydratase</fullName>
            <ecNumber evidence="19">4.2.1.136</ecNumber>
        </recommendedName>
        <alternativeName>
            <fullName evidence="19">ADP-dependent NAD(P)HX dehydratase</fullName>
        </alternativeName>
    </domain>
    <domain>
        <recommendedName>
            <fullName evidence="19">NAD(P)H-hydrate epimerase</fullName>
            <ecNumber evidence="19">5.1.99.6</ecNumber>
        </recommendedName>
    </domain>
</protein>
<dbReference type="NCBIfam" id="TIGR00196">
    <property type="entry name" value="yjeF_cterm"/>
    <property type="match status" value="1"/>
</dbReference>
<dbReference type="SUPFAM" id="SSF53613">
    <property type="entry name" value="Ribokinase-like"/>
    <property type="match status" value="1"/>
</dbReference>
<organism evidence="22 23">
    <name type="scientific">Leeuwenhoekiella aequorea</name>
    <dbReference type="NCBI Taxonomy" id="283736"/>
    <lineage>
        <taxon>Bacteria</taxon>
        <taxon>Pseudomonadati</taxon>
        <taxon>Bacteroidota</taxon>
        <taxon>Flavobacteriia</taxon>
        <taxon>Flavobacteriales</taxon>
        <taxon>Flavobacteriaceae</taxon>
        <taxon>Leeuwenhoekiella</taxon>
    </lineage>
</organism>
<dbReference type="InterPro" id="IPR036652">
    <property type="entry name" value="YjeF_N_dom_sf"/>
</dbReference>
<dbReference type="Pfam" id="PF01256">
    <property type="entry name" value="Carb_kinase"/>
    <property type="match status" value="1"/>
</dbReference>
<dbReference type="PANTHER" id="PTHR12592:SF0">
    <property type="entry name" value="ATP-DEPENDENT (S)-NAD(P)H-HYDRATE DEHYDRATASE"/>
    <property type="match status" value="1"/>
</dbReference>
<comment type="similarity">
    <text evidence="4 19">In the C-terminal section; belongs to the NnrD/CARKD family.</text>
</comment>
<dbReference type="PANTHER" id="PTHR12592">
    <property type="entry name" value="ATP-DEPENDENT (S)-NAD(P)H-HYDRATE DEHYDRATASE FAMILY MEMBER"/>
    <property type="match status" value="1"/>
</dbReference>
<dbReference type="GO" id="GO:0046496">
    <property type="term" value="P:nicotinamide nucleotide metabolic process"/>
    <property type="evidence" value="ECO:0007669"/>
    <property type="project" value="UniProtKB-UniRule"/>
</dbReference>
<dbReference type="CDD" id="cd01171">
    <property type="entry name" value="YXKO-related"/>
    <property type="match status" value="1"/>
</dbReference>
<dbReference type="GO" id="GO:0110051">
    <property type="term" value="P:metabolite repair"/>
    <property type="evidence" value="ECO:0007669"/>
    <property type="project" value="TreeGrafter"/>
</dbReference>
<gene>
    <name evidence="18" type="primary">nnrE</name>
    <name evidence="17" type="synonym">nnrD</name>
    <name evidence="22" type="ORF">DSM00_2847</name>
</gene>
<comment type="subunit">
    <text evidence="17">Homotetramer.</text>
</comment>
<comment type="function">
    <text evidence="17">Catalyzes the dehydration of the S-form of NAD(P)HX at the expense of ADP, which is converted to AMP. Together with NAD(P)HX epimerase, which catalyzes the epimerization of the S- and R-forms, the enzyme allows the repair of both epimers of NAD(P)HX, a damaged form of NAD(P)H that is a result of enzymatic or heat-dependent hydration.</text>
</comment>
<comment type="function">
    <text evidence="18">Catalyzes the epimerization of the S- and R-forms of NAD(P)HX, a damaged form of NAD(P)H that is a result of enzymatic or heat-dependent hydration. This is a prerequisite for the S-specific NAD(P)H-hydrate dehydratase to allow the repair of both epimers of NAD(P)HX.</text>
</comment>
<comment type="function">
    <text evidence="14 19">Bifunctional enzyme that catalyzes the epimerization of the S- and R-forms of NAD(P)HX and the dehydration of the S-form of NAD(P)HX at the expense of ADP, which is converted to AMP. This allows the repair of both epimers of NAD(P)HX, a damaged form of NAD(P)H that is a result of enzymatic or heat-dependent hydration.</text>
</comment>
<comment type="similarity">
    <text evidence="3 19">In the N-terminal section; belongs to the NnrE/AIBP family.</text>
</comment>
<comment type="catalytic activity">
    <reaction evidence="1 18 19">
        <text>(6R)-NADHX = (6S)-NADHX</text>
        <dbReference type="Rhea" id="RHEA:32215"/>
        <dbReference type="ChEBI" id="CHEBI:64074"/>
        <dbReference type="ChEBI" id="CHEBI:64075"/>
        <dbReference type="EC" id="5.1.99.6"/>
    </reaction>
</comment>
<accession>A0A4Q0P2G6</accession>
<dbReference type="GO" id="GO:0005524">
    <property type="term" value="F:ATP binding"/>
    <property type="evidence" value="ECO:0007669"/>
    <property type="project" value="UniProtKB-UniRule"/>
</dbReference>
<comment type="caution">
    <text evidence="22">The sequence shown here is derived from an EMBL/GenBank/DDBJ whole genome shotgun (WGS) entry which is preliminary data.</text>
</comment>
<keyword evidence="6 17" id="KW-0547">Nucleotide-binding</keyword>
<feature type="binding site" evidence="18">
    <location>
        <begin position="131"/>
        <end position="137"/>
    </location>
    <ligand>
        <name>(6S)-NADPHX</name>
        <dbReference type="ChEBI" id="CHEBI:64076"/>
    </ligand>
</feature>
<dbReference type="Gene3D" id="3.40.1190.20">
    <property type="match status" value="1"/>
</dbReference>
<feature type="domain" description="YjeF C-terminal" evidence="20">
    <location>
        <begin position="227"/>
        <end position="500"/>
    </location>
</feature>
<dbReference type="PROSITE" id="PS51385">
    <property type="entry name" value="YJEF_N"/>
    <property type="match status" value="1"/>
</dbReference>
<feature type="binding site" evidence="18">
    <location>
        <position position="160"/>
    </location>
    <ligand>
        <name>(6S)-NADPHX</name>
        <dbReference type="ChEBI" id="CHEBI:64076"/>
    </ligand>
</feature>
<comment type="catalytic activity">
    <reaction evidence="16 17 19">
        <text>(6S)-NADPHX + ADP = AMP + phosphate + NADPH + H(+)</text>
        <dbReference type="Rhea" id="RHEA:32235"/>
        <dbReference type="ChEBI" id="CHEBI:15378"/>
        <dbReference type="ChEBI" id="CHEBI:43474"/>
        <dbReference type="ChEBI" id="CHEBI:57783"/>
        <dbReference type="ChEBI" id="CHEBI:64076"/>
        <dbReference type="ChEBI" id="CHEBI:456215"/>
        <dbReference type="ChEBI" id="CHEBI:456216"/>
        <dbReference type="EC" id="4.2.1.136"/>
    </reaction>
</comment>
<feature type="binding site" evidence="17">
    <location>
        <position position="377"/>
    </location>
    <ligand>
        <name>(6S)-NADPHX</name>
        <dbReference type="ChEBI" id="CHEBI:64076"/>
    </ligand>
</feature>
<dbReference type="PROSITE" id="PS51383">
    <property type="entry name" value="YJEF_C_3"/>
    <property type="match status" value="1"/>
</dbReference>
<evidence type="ECO:0000256" key="14">
    <source>
        <dbReference type="ARBA" id="ARBA00025153"/>
    </source>
</evidence>
<feature type="binding site" evidence="18">
    <location>
        <position position="163"/>
    </location>
    <ligand>
        <name>K(+)</name>
        <dbReference type="ChEBI" id="CHEBI:29103"/>
    </ligand>
</feature>
<evidence type="ECO:0000256" key="4">
    <source>
        <dbReference type="ARBA" id="ARBA00009524"/>
    </source>
</evidence>
<evidence type="ECO:0000259" key="21">
    <source>
        <dbReference type="PROSITE" id="PS51385"/>
    </source>
</evidence>
<dbReference type="Proteomes" id="UP000289238">
    <property type="component" value="Unassembled WGS sequence"/>
</dbReference>
<comment type="catalytic activity">
    <reaction evidence="15 17 19">
        <text>(6S)-NADHX + ADP = AMP + phosphate + NADH + H(+)</text>
        <dbReference type="Rhea" id="RHEA:32223"/>
        <dbReference type="ChEBI" id="CHEBI:15378"/>
        <dbReference type="ChEBI" id="CHEBI:43474"/>
        <dbReference type="ChEBI" id="CHEBI:57945"/>
        <dbReference type="ChEBI" id="CHEBI:64074"/>
        <dbReference type="ChEBI" id="CHEBI:456215"/>
        <dbReference type="ChEBI" id="CHEBI:456216"/>
        <dbReference type="EC" id="4.2.1.136"/>
    </reaction>
</comment>
<feature type="binding site" evidence="18">
    <location>
        <begin position="58"/>
        <end position="62"/>
    </location>
    <ligand>
        <name>(6S)-NADPHX</name>
        <dbReference type="ChEBI" id="CHEBI:64076"/>
    </ligand>
</feature>
<comment type="cofactor">
    <cofactor evidence="18 19">
        <name>K(+)</name>
        <dbReference type="ChEBI" id="CHEBI:29103"/>
    </cofactor>
    <text evidence="18 19">Binds 1 potassium ion per subunit.</text>
</comment>
<evidence type="ECO:0000313" key="23">
    <source>
        <dbReference type="Proteomes" id="UP000289238"/>
    </source>
</evidence>
<dbReference type="Gene3D" id="3.40.50.10260">
    <property type="entry name" value="YjeF N-terminal domain"/>
    <property type="match status" value="1"/>
</dbReference>
<keyword evidence="12 17" id="KW-0456">Lyase</keyword>
<dbReference type="EMBL" id="QOVM01000007">
    <property type="protein sequence ID" value="RXG20743.1"/>
    <property type="molecule type" value="Genomic_DNA"/>
</dbReference>
<evidence type="ECO:0000256" key="7">
    <source>
        <dbReference type="ARBA" id="ARBA00022840"/>
    </source>
</evidence>
<comment type="similarity">
    <text evidence="17">Belongs to the NnrD/CARKD family.</text>
</comment>
<keyword evidence="10 17" id="KW-0520">NAD</keyword>
<keyword evidence="13" id="KW-0511">Multifunctional enzyme</keyword>
<feature type="binding site" evidence="17">
    <location>
        <position position="326"/>
    </location>
    <ligand>
        <name>(6S)-NADPHX</name>
        <dbReference type="ChEBI" id="CHEBI:64076"/>
    </ligand>
</feature>
<feature type="binding site" evidence="17">
    <location>
        <position position="262"/>
    </location>
    <ligand>
        <name>(6S)-NADPHX</name>
        <dbReference type="ChEBI" id="CHEBI:64076"/>
    </ligand>
</feature>
<keyword evidence="9 18" id="KW-0630">Potassium</keyword>
<dbReference type="GO" id="GO:0052856">
    <property type="term" value="F:NAD(P)HX epimerase activity"/>
    <property type="evidence" value="ECO:0007669"/>
    <property type="project" value="UniProtKB-UniRule"/>
</dbReference>
<keyword evidence="7 17" id="KW-0067">ATP-binding</keyword>
<dbReference type="InterPro" id="IPR029056">
    <property type="entry name" value="Ribokinase-like"/>
</dbReference>
<comment type="catalytic activity">
    <reaction evidence="2 18 19">
        <text>(6R)-NADPHX = (6S)-NADPHX</text>
        <dbReference type="Rhea" id="RHEA:32227"/>
        <dbReference type="ChEBI" id="CHEBI:64076"/>
        <dbReference type="ChEBI" id="CHEBI:64077"/>
        <dbReference type="EC" id="5.1.99.6"/>
    </reaction>
</comment>
<comment type="similarity">
    <text evidence="18">Belongs to the NnrE/AIBP family.</text>
</comment>
<evidence type="ECO:0000256" key="9">
    <source>
        <dbReference type="ARBA" id="ARBA00022958"/>
    </source>
</evidence>
<evidence type="ECO:0000256" key="10">
    <source>
        <dbReference type="ARBA" id="ARBA00023027"/>
    </source>
</evidence>
<dbReference type="HAMAP" id="MF_01965">
    <property type="entry name" value="NADHX_dehydratase"/>
    <property type="match status" value="1"/>
</dbReference>
<keyword evidence="22" id="KW-0418">Kinase</keyword>
<feature type="binding site" evidence="17">
    <location>
        <begin position="412"/>
        <end position="416"/>
    </location>
    <ligand>
        <name>AMP</name>
        <dbReference type="ChEBI" id="CHEBI:456215"/>
    </ligand>
</feature>
<keyword evidence="23" id="KW-1185">Reference proteome</keyword>
<keyword evidence="11 18" id="KW-0413">Isomerase</keyword>
<keyword evidence="8 17" id="KW-0521">NADP</keyword>
<feature type="domain" description="YjeF N-terminal" evidence="21">
    <location>
        <begin position="9"/>
        <end position="217"/>
    </location>
</feature>
<dbReference type="GO" id="GO:0052855">
    <property type="term" value="F:ADP-dependent NAD(P)H-hydrate dehydratase activity"/>
    <property type="evidence" value="ECO:0007669"/>
    <property type="project" value="UniProtKB-UniRule"/>
</dbReference>
<keyword evidence="5 18" id="KW-0479">Metal-binding</keyword>
<dbReference type="PROSITE" id="PS01050">
    <property type="entry name" value="YJEF_C_2"/>
    <property type="match status" value="1"/>
</dbReference>
<evidence type="ECO:0000256" key="1">
    <source>
        <dbReference type="ARBA" id="ARBA00000013"/>
    </source>
</evidence>
<proteinExistence type="inferred from homology"/>
<sequence>MKILSKEQIYAADKATEQAEHIPSFNLMERAGGYAYHYLHQRLQNQPVNIKIFCGTGNNGGDGLVIARNLIENGYSVVTYIVNYSESRSTDFLNALSVLKNSTKNWPQLIKSENDFPEIQPEDLIVDCIFGIGLNRPADSWVQKLFNHINESRAYVLAIDVPSGMAIDQLLKDEVVLKPTVVLTFQTPKLVFFLPQGGKHINSWEVLDIGLDRNYLNSVETKAQLIGKAEAKQMYKPRSKFSHKGTYGHSLIIAGSYGKMGAAILSGKAALSSGSGLVTAYTTRQGMPIMQSAAPEIMVVTDRHNGDFLEEIKFDLQPDVIGIGPGLGMAKTTQDALKNFLKQNESQLVLDADALNMLSENNDLLELLPQFSVLTPHPKELERLIGSWSDDFEKLKKAEAFSDKYKCILVLKDAHTIVVFEGKYYVNNTGNPGMATGGSGDVLTGIITGLIAQQYDPLSASIFGVYLHGRAGDIAINHTGYEGLTAGMIVEFLGQAYLDLFAQESEKK</sequence>
<evidence type="ECO:0000256" key="11">
    <source>
        <dbReference type="ARBA" id="ARBA00023235"/>
    </source>
</evidence>
<evidence type="ECO:0000256" key="6">
    <source>
        <dbReference type="ARBA" id="ARBA00022741"/>
    </source>
</evidence>
<feature type="binding site" evidence="17">
    <location>
        <position position="441"/>
    </location>
    <ligand>
        <name>(6S)-NADPHX</name>
        <dbReference type="ChEBI" id="CHEBI:64076"/>
    </ligand>
</feature>
<comment type="cofactor">
    <cofactor evidence="17">
        <name>Mg(2+)</name>
        <dbReference type="ChEBI" id="CHEBI:18420"/>
    </cofactor>
</comment>
<evidence type="ECO:0000256" key="13">
    <source>
        <dbReference type="ARBA" id="ARBA00023268"/>
    </source>
</evidence>
<dbReference type="GO" id="GO:0016301">
    <property type="term" value="F:kinase activity"/>
    <property type="evidence" value="ECO:0007669"/>
    <property type="project" value="UniProtKB-KW"/>
</dbReference>
<name>A0A4Q0P2G6_9FLAO</name>
<evidence type="ECO:0000256" key="15">
    <source>
        <dbReference type="ARBA" id="ARBA00048238"/>
    </source>
</evidence>
<dbReference type="RefSeq" id="WP_128758597.1">
    <property type="nucleotide sequence ID" value="NZ_QOVM01000007.1"/>
</dbReference>
<feature type="binding site" evidence="18">
    <location>
        <position position="127"/>
    </location>
    <ligand>
        <name>K(+)</name>
        <dbReference type="ChEBI" id="CHEBI:29103"/>
    </ligand>
</feature>
<dbReference type="InterPro" id="IPR004443">
    <property type="entry name" value="YjeF_N_dom"/>
</dbReference>
<dbReference type="EC" id="5.1.99.6" evidence="19"/>
<keyword evidence="22" id="KW-0808">Transferase</keyword>
<evidence type="ECO:0000256" key="2">
    <source>
        <dbReference type="ARBA" id="ARBA00000909"/>
    </source>
</evidence>
<reference evidence="22 23" key="1">
    <citation type="submission" date="2018-07" db="EMBL/GenBank/DDBJ databases">
        <title>Leeuwenhoekiella genomics.</title>
        <authorList>
            <person name="Tahon G."/>
            <person name="Willems A."/>
        </authorList>
    </citation>
    <scope>NUCLEOTIDE SEQUENCE [LARGE SCALE GENOMIC DNA]</scope>
    <source>
        <strain evidence="22 23">LMG 22550</strain>
    </source>
</reference>
<dbReference type="NCBIfam" id="TIGR00197">
    <property type="entry name" value="yjeF_nterm"/>
    <property type="match status" value="1"/>
</dbReference>
<dbReference type="Pfam" id="PF03853">
    <property type="entry name" value="YjeF_N"/>
    <property type="match status" value="1"/>
</dbReference>
<evidence type="ECO:0000256" key="16">
    <source>
        <dbReference type="ARBA" id="ARBA00049209"/>
    </source>
</evidence>
<dbReference type="AlphaFoldDB" id="A0A4Q0P2G6"/>
<evidence type="ECO:0000256" key="18">
    <source>
        <dbReference type="HAMAP-Rule" id="MF_01966"/>
    </source>
</evidence>
<dbReference type="HAMAP" id="MF_01966">
    <property type="entry name" value="NADHX_epimerase"/>
    <property type="match status" value="1"/>
</dbReference>
<dbReference type="EC" id="4.2.1.136" evidence="19"/>
<evidence type="ECO:0000256" key="19">
    <source>
        <dbReference type="PIRNR" id="PIRNR017184"/>
    </source>
</evidence>
<feature type="binding site" evidence="17">
    <location>
        <position position="440"/>
    </location>
    <ligand>
        <name>AMP</name>
        <dbReference type="ChEBI" id="CHEBI:456215"/>
    </ligand>
</feature>
<feature type="binding site" evidence="18">
    <location>
        <position position="59"/>
    </location>
    <ligand>
        <name>K(+)</name>
        <dbReference type="ChEBI" id="CHEBI:29103"/>
    </ligand>
</feature>